<evidence type="ECO:0000313" key="1">
    <source>
        <dbReference type="EMBL" id="SFO22131.1"/>
    </source>
</evidence>
<dbReference type="RefSeq" id="WP_075021258.1">
    <property type="nucleotide sequence ID" value="NZ_CP083237.1"/>
</dbReference>
<dbReference type="EMBL" id="FOVH01000004">
    <property type="protein sequence ID" value="SFO22131.1"/>
    <property type="molecule type" value="Genomic_DNA"/>
</dbReference>
<sequence>MHVMIRSKVGAEHVERSLELLREVYAELDRVRPERLRYASYQLDDKVTFVAFAEMDGPEVLRPLEAFQRYRAALDEFCEDPPELTMLDEVGSYGFR</sequence>
<proteinExistence type="predicted"/>
<keyword evidence="2" id="KW-1185">Reference proteome</keyword>
<gene>
    <name evidence="1" type="ORF">SAMN04489713_104561</name>
</gene>
<dbReference type="AlphaFoldDB" id="A0A1I5FFQ3"/>
<dbReference type="GeneID" id="99653763"/>
<name>A0A1I5FFQ3_9ACTN</name>
<evidence type="ECO:0008006" key="3">
    <source>
        <dbReference type="Google" id="ProtNLM"/>
    </source>
</evidence>
<protein>
    <recommendedName>
        <fullName evidence="3">Quinol monooxygenase YgiN</fullName>
    </recommendedName>
</protein>
<dbReference type="SUPFAM" id="SSF54909">
    <property type="entry name" value="Dimeric alpha+beta barrel"/>
    <property type="match status" value="1"/>
</dbReference>
<accession>A0A1I5FFQ3</accession>
<dbReference type="eggNOG" id="ENOG5030JAB">
    <property type="taxonomic scope" value="Bacteria"/>
</dbReference>
<reference evidence="1 2" key="1">
    <citation type="submission" date="2016-10" db="EMBL/GenBank/DDBJ databases">
        <authorList>
            <person name="de Groot N.N."/>
        </authorList>
    </citation>
    <scope>NUCLEOTIDE SEQUENCE [LARGE SCALE GENOMIC DNA]</scope>
    <source>
        <strain evidence="1 2">DSM 43067</strain>
    </source>
</reference>
<dbReference type="InterPro" id="IPR011008">
    <property type="entry name" value="Dimeric_a/b-barrel"/>
</dbReference>
<evidence type="ECO:0000313" key="2">
    <source>
        <dbReference type="Proteomes" id="UP000183413"/>
    </source>
</evidence>
<organism evidence="1 2">
    <name type="scientific">Actinomadura madurae</name>
    <dbReference type="NCBI Taxonomy" id="1993"/>
    <lineage>
        <taxon>Bacteria</taxon>
        <taxon>Bacillati</taxon>
        <taxon>Actinomycetota</taxon>
        <taxon>Actinomycetes</taxon>
        <taxon>Streptosporangiales</taxon>
        <taxon>Thermomonosporaceae</taxon>
        <taxon>Actinomadura</taxon>
    </lineage>
</organism>
<dbReference type="Proteomes" id="UP000183413">
    <property type="component" value="Unassembled WGS sequence"/>
</dbReference>
<dbReference type="InParanoid" id="A0A1I5FFQ3"/>